<dbReference type="EMBL" id="CAXHTA020000019">
    <property type="protein sequence ID" value="CAL5229095.1"/>
    <property type="molecule type" value="Genomic_DNA"/>
</dbReference>
<gene>
    <name evidence="3" type="primary">g12355</name>
    <name evidence="3" type="ORF">VP750_LOCUS11001</name>
</gene>
<keyword evidence="4" id="KW-1185">Reference proteome</keyword>
<feature type="signal peptide" evidence="2">
    <location>
        <begin position="1"/>
        <end position="29"/>
    </location>
</feature>
<reference evidence="3 4" key="1">
    <citation type="submission" date="2024-06" db="EMBL/GenBank/DDBJ databases">
        <authorList>
            <person name="Kraege A."/>
            <person name="Thomma B."/>
        </authorList>
    </citation>
    <scope>NUCLEOTIDE SEQUENCE [LARGE SCALE GENOMIC DNA]</scope>
</reference>
<comment type="caution">
    <text evidence="3">The sequence shown here is derived from an EMBL/GenBank/DDBJ whole genome shotgun (WGS) entry which is preliminary data.</text>
</comment>
<evidence type="ECO:0000256" key="1">
    <source>
        <dbReference type="SAM" id="MobiDB-lite"/>
    </source>
</evidence>
<name>A0ABP1GCS9_9CHLO</name>
<proteinExistence type="predicted"/>
<evidence type="ECO:0000313" key="4">
    <source>
        <dbReference type="Proteomes" id="UP001497392"/>
    </source>
</evidence>
<dbReference type="Proteomes" id="UP001497392">
    <property type="component" value="Unassembled WGS sequence"/>
</dbReference>
<evidence type="ECO:0000256" key="2">
    <source>
        <dbReference type="SAM" id="SignalP"/>
    </source>
</evidence>
<feature type="compositionally biased region" description="Low complexity" evidence="1">
    <location>
        <begin position="121"/>
        <end position="135"/>
    </location>
</feature>
<dbReference type="PROSITE" id="PS51257">
    <property type="entry name" value="PROKAR_LIPOPROTEIN"/>
    <property type="match status" value="1"/>
</dbReference>
<sequence>MLSRATAPSWIVLWTALALLLAACSIASATSRRHLEQTPTLPAPFENLPALPFVSYQQQPQQQPPQQQQQQPPYQQQQQQQQPPYQQGPNNQQPQQSQSQQGPQQQGPQQRSQQEQASLDSLAMNSASQSSSAHAPSIGFGTSTLAANVGIQLPGYIQRAQLPQYAPAPAPVQGPAAYMPQEELQADAMAAASADGNKCLPLTKELVTGMCLPFMAQFQTDGARLAKLSERDFRQAIAIGPTPSDRCCRDAKDFTMAACACDPAAETLAPSILLTVQDLRLSARAAVMACPHYHITDPCAQA</sequence>
<feature type="compositionally biased region" description="Low complexity" evidence="1">
    <location>
        <begin position="56"/>
        <end position="114"/>
    </location>
</feature>
<feature type="chain" id="PRO_5047278717" evidence="2">
    <location>
        <begin position="30"/>
        <end position="302"/>
    </location>
</feature>
<accession>A0ABP1GCS9</accession>
<organism evidence="3 4">
    <name type="scientific">Coccomyxa viridis</name>
    <dbReference type="NCBI Taxonomy" id="1274662"/>
    <lineage>
        <taxon>Eukaryota</taxon>
        <taxon>Viridiplantae</taxon>
        <taxon>Chlorophyta</taxon>
        <taxon>core chlorophytes</taxon>
        <taxon>Trebouxiophyceae</taxon>
        <taxon>Trebouxiophyceae incertae sedis</taxon>
        <taxon>Coccomyxaceae</taxon>
        <taxon>Coccomyxa</taxon>
    </lineage>
</organism>
<evidence type="ECO:0000313" key="3">
    <source>
        <dbReference type="EMBL" id="CAL5229095.1"/>
    </source>
</evidence>
<keyword evidence="2" id="KW-0732">Signal</keyword>
<protein>
    <submittedName>
        <fullName evidence="3">G12355 protein</fullName>
    </submittedName>
</protein>
<feature type="region of interest" description="Disordered" evidence="1">
    <location>
        <begin position="56"/>
        <end position="135"/>
    </location>
</feature>